<dbReference type="GO" id="GO:0005737">
    <property type="term" value="C:cytoplasm"/>
    <property type="evidence" value="ECO:0007669"/>
    <property type="project" value="UniProtKB-SubCell"/>
</dbReference>
<evidence type="ECO:0000256" key="4">
    <source>
        <dbReference type="ARBA" id="ARBA00012950"/>
    </source>
</evidence>
<reference evidence="14 15" key="1">
    <citation type="submission" date="2024-01" db="EMBL/GenBank/DDBJ databases">
        <title>Comparative genomics of Cryptococcus and Kwoniella reveals pathogenesis evolution and contrasting modes of karyotype evolution via chromosome fusion or intercentromeric recombination.</title>
        <authorList>
            <person name="Coelho M.A."/>
            <person name="David-Palma M."/>
            <person name="Shea T."/>
            <person name="Bowers K."/>
            <person name="McGinley-Smith S."/>
            <person name="Mohammad A.W."/>
            <person name="Gnirke A."/>
            <person name="Yurkov A.M."/>
            <person name="Nowrousian M."/>
            <person name="Sun S."/>
            <person name="Cuomo C.A."/>
            <person name="Heitman J."/>
        </authorList>
    </citation>
    <scope>NUCLEOTIDE SEQUENCE [LARGE SCALE GENOMIC DNA]</scope>
    <source>
        <strain evidence="14 15">CBS 6074</strain>
    </source>
</reference>
<evidence type="ECO:0000313" key="15">
    <source>
        <dbReference type="Proteomes" id="UP001355207"/>
    </source>
</evidence>
<evidence type="ECO:0000256" key="10">
    <source>
        <dbReference type="ARBA" id="ARBA00047821"/>
    </source>
</evidence>
<evidence type="ECO:0000256" key="11">
    <source>
        <dbReference type="ARBA" id="ARBA00049524"/>
    </source>
</evidence>
<dbReference type="InterPro" id="IPR000182">
    <property type="entry name" value="GNAT_dom"/>
</dbReference>
<organism evidence="14 15">
    <name type="scientific">Kwoniella dendrophila CBS 6074</name>
    <dbReference type="NCBI Taxonomy" id="1295534"/>
    <lineage>
        <taxon>Eukaryota</taxon>
        <taxon>Fungi</taxon>
        <taxon>Dikarya</taxon>
        <taxon>Basidiomycota</taxon>
        <taxon>Agaricomycotina</taxon>
        <taxon>Tremellomycetes</taxon>
        <taxon>Tremellales</taxon>
        <taxon>Cryptococcaceae</taxon>
        <taxon>Kwoniella</taxon>
    </lineage>
</organism>
<name>A0AAX4JUE1_9TREE</name>
<proteinExistence type="inferred from homology"/>
<evidence type="ECO:0000256" key="7">
    <source>
        <dbReference type="ARBA" id="ARBA00022679"/>
    </source>
</evidence>
<dbReference type="GO" id="GO:1990189">
    <property type="term" value="F:protein N-terminal-serine acetyltransferase activity"/>
    <property type="evidence" value="ECO:0007669"/>
    <property type="project" value="UniProtKB-EC"/>
</dbReference>
<protein>
    <recommendedName>
        <fullName evidence="5">N-alpha-acetyltransferase 40</fullName>
        <ecNumber evidence="4">2.3.1.257</ecNumber>
    </recommendedName>
</protein>
<dbReference type="EMBL" id="CP144101">
    <property type="protein sequence ID" value="WWC88503.1"/>
    <property type="molecule type" value="Genomic_DNA"/>
</dbReference>
<keyword evidence="7" id="KW-0808">Transferase</keyword>
<dbReference type="EC" id="2.3.1.257" evidence="4"/>
<comment type="similarity">
    <text evidence="3">Belongs to the acetyltransferase family. NAA40 subfamily.</text>
</comment>
<comment type="catalytic activity">
    <reaction evidence="10">
        <text>N-terminal L-seryl-[histone H2A] + acetyl-CoA = N-terminal N(alpha)-acetyl-L-seryl-[histone H2A] + CoA + H(+)</text>
        <dbReference type="Rhea" id="RHEA:50600"/>
        <dbReference type="Rhea" id="RHEA-COMP:12742"/>
        <dbReference type="Rhea" id="RHEA-COMP:12744"/>
        <dbReference type="ChEBI" id="CHEBI:15378"/>
        <dbReference type="ChEBI" id="CHEBI:57287"/>
        <dbReference type="ChEBI" id="CHEBI:57288"/>
        <dbReference type="ChEBI" id="CHEBI:64738"/>
        <dbReference type="ChEBI" id="CHEBI:83690"/>
        <dbReference type="EC" id="2.3.1.257"/>
    </reaction>
</comment>
<dbReference type="GO" id="GO:0010485">
    <property type="term" value="F:histone H4 acetyltransferase activity"/>
    <property type="evidence" value="ECO:0007669"/>
    <property type="project" value="InterPro"/>
</dbReference>
<comment type="subcellular location">
    <subcellularLocation>
        <location evidence="2">Cytoplasm</location>
    </subcellularLocation>
    <subcellularLocation>
        <location evidence="1">Nucleus</location>
    </subcellularLocation>
</comment>
<dbReference type="Proteomes" id="UP001355207">
    <property type="component" value="Chromosome 4"/>
</dbReference>
<keyword evidence="9" id="KW-0012">Acyltransferase</keyword>
<keyword evidence="15" id="KW-1185">Reference proteome</keyword>
<evidence type="ECO:0000256" key="5">
    <source>
        <dbReference type="ARBA" id="ARBA00015043"/>
    </source>
</evidence>
<dbReference type="InterPro" id="IPR039949">
    <property type="entry name" value="NAA40"/>
</dbReference>
<keyword evidence="8" id="KW-0539">Nucleus</keyword>
<feature type="compositionally biased region" description="Polar residues" evidence="12">
    <location>
        <begin position="95"/>
        <end position="112"/>
    </location>
</feature>
<dbReference type="PANTHER" id="PTHR20531:SF1">
    <property type="entry name" value="N-ALPHA-ACETYLTRANSFERASE 40"/>
    <property type="match status" value="1"/>
</dbReference>
<dbReference type="SUPFAM" id="SSF55729">
    <property type="entry name" value="Acyl-CoA N-acyltransferases (Nat)"/>
    <property type="match status" value="1"/>
</dbReference>
<evidence type="ECO:0000313" key="14">
    <source>
        <dbReference type="EMBL" id="WWC88503.1"/>
    </source>
</evidence>
<dbReference type="GO" id="GO:0005634">
    <property type="term" value="C:nucleus"/>
    <property type="evidence" value="ECO:0007669"/>
    <property type="project" value="UniProtKB-SubCell"/>
</dbReference>
<evidence type="ECO:0000256" key="12">
    <source>
        <dbReference type="SAM" id="MobiDB-lite"/>
    </source>
</evidence>
<comment type="catalytic activity">
    <reaction evidence="11">
        <text>N-terminal L-seryl-[histone H4] + acetyl-CoA = N-terminal N(alpha)-acetyl-L-seryl-[histone H4] + CoA + H(+)</text>
        <dbReference type="Rhea" id="RHEA:50596"/>
        <dbReference type="Rhea" id="RHEA-COMP:12740"/>
        <dbReference type="Rhea" id="RHEA-COMP:12743"/>
        <dbReference type="ChEBI" id="CHEBI:15378"/>
        <dbReference type="ChEBI" id="CHEBI:57287"/>
        <dbReference type="ChEBI" id="CHEBI:57288"/>
        <dbReference type="ChEBI" id="CHEBI:64738"/>
        <dbReference type="ChEBI" id="CHEBI:83690"/>
        <dbReference type="EC" id="2.3.1.257"/>
    </reaction>
</comment>
<dbReference type="InterPro" id="IPR016181">
    <property type="entry name" value="Acyl_CoA_acyltransferase"/>
</dbReference>
<evidence type="ECO:0000256" key="9">
    <source>
        <dbReference type="ARBA" id="ARBA00023315"/>
    </source>
</evidence>
<dbReference type="GO" id="GO:0043998">
    <property type="term" value="F:histone H2A acetyltransferase activity"/>
    <property type="evidence" value="ECO:0007669"/>
    <property type="project" value="InterPro"/>
</dbReference>
<feature type="region of interest" description="Disordered" evidence="12">
    <location>
        <begin position="95"/>
        <end position="123"/>
    </location>
</feature>
<evidence type="ECO:0000259" key="13">
    <source>
        <dbReference type="PROSITE" id="PS51186"/>
    </source>
</evidence>
<dbReference type="CDD" id="cd04301">
    <property type="entry name" value="NAT_SF"/>
    <property type="match status" value="1"/>
</dbReference>
<evidence type="ECO:0000256" key="3">
    <source>
        <dbReference type="ARBA" id="ARBA00008870"/>
    </source>
</evidence>
<evidence type="ECO:0000256" key="2">
    <source>
        <dbReference type="ARBA" id="ARBA00004496"/>
    </source>
</evidence>
<keyword evidence="6" id="KW-0963">Cytoplasm</keyword>
<dbReference type="Pfam" id="PF00583">
    <property type="entry name" value="Acetyltransf_1"/>
    <property type="match status" value="1"/>
</dbReference>
<feature type="region of interest" description="Disordered" evidence="12">
    <location>
        <begin position="214"/>
        <end position="255"/>
    </location>
</feature>
<feature type="domain" description="N-acetyltransferase" evidence="13">
    <location>
        <begin position="75"/>
        <end position="230"/>
    </location>
</feature>
<dbReference type="Gene3D" id="3.40.630.30">
    <property type="match status" value="1"/>
</dbReference>
<gene>
    <name evidence="14" type="ORF">L201_003414</name>
</gene>
<feature type="compositionally biased region" description="Basic and acidic residues" evidence="12">
    <location>
        <begin position="219"/>
        <end position="230"/>
    </location>
</feature>
<dbReference type="RefSeq" id="XP_066075266.1">
    <property type="nucleotide sequence ID" value="XM_066219169.1"/>
</dbReference>
<dbReference type="PROSITE" id="PS51186">
    <property type="entry name" value="GNAT"/>
    <property type="match status" value="1"/>
</dbReference>
<feature type="compositionally biased region" description="Acidic residues" evidence="12">
    <location>
        <begin position="231"/>
        <end position="245"/>
    </location>
</feature>
<evidence type="ECO:0000256" key="8">
    <source>
        <dbReference type="ARBA" id="ARBA00023242"/>
    </source>
</evidence>
<dbReference type="PANTHER" id="PTHR20531">
    <property type="entry name" value="N-ALPHA-ACETYLTRANSFERASE 40"/>
    <property type="match status" value="1"/>
</dbReference>
<accession>A0AAX4JUE1</accession>
<evidence type="ECO:0000256" key="1">
    <source>
        <dbReference type="ARBA" id="ARBA00004123"/>
    </source>
</evidence>
<dbReference type="GeneID" id="91094084"/>
<dbReference type="AlphaFoldDB" id="A0AAX4JUE1"/>
<sequence>MATPKIRSANSASTSTLAPDLSKNITLKDGQMYEVSLVKSENLSSKAQDAIFRLFDDNMLALQRNSSFPYTEQSKREELFDPDARYVLIRRPSPSFSASKNDSNAPRITTSNGKAKGKGKGKDKEVQIDLTQEELMGFCGFRFDTEETLSSRDAEVVYCYEVQISLKSRGMGLGKTLLDVLKSIGKRRQLDKIMLTCLKNNESALAFYAKQGYTPDEIDPTRMNEEKSTDSDDMEEGSDTSDEEVDYRILSKSLK</sequence>
<evidence type="ECO:0000256" key="6">
    <source>
        <dbReference type="ARBA" id="ARBA00022490"/>
    </source>
</evidence>